<name>A0A2S4MB95_9HYPH</name>
<dbReference type="OrthoDB" id="8372879at2"/>
<evidence type="ECO:0000313" key="12">
    <source>
        <dbReference type="Proteomes" id="UP000236919"/>
    </source>
</evidence>
<dbReference type="GO" id="GO:0009425">
    <property type="term" value="C:bacterial-type flagellum basal body"/>
    <property type="evidence" value="ECO:0007669"/>
    <property type="project" value="UniProtKB-SubCell"/>
</dbReference>
<keyword evidence="12" id="KW-1185">Reference proteome</keyword>
<evidence type="ECO:0000256" key="3">
    <source>
        <dbReference type="ARBA" id="ARBA00019015"/>
    </source>
</evidence>
<dbReference type="InterPro" id="IPR011491">
    <property type="entry name" value="FlgE_D2"/>
</dbReference>
<dbReference type="Gene3D" id="2.60.98.20">
    <property type="entry name" value="Flagellar hook protein FlgE"/>
    <property type="match status" value="1"/>
</dbReference>
<dbReference type="Pfam" id="PF22692">
    <property type="entry name" value="LlgE_F_G_D1"/>
    <property type="match status" value="1"/>
</dbReference>
<dbReference type="InterPro" id="IPR037925">
    <property type="entry name" value="FlgE/F/G-like"/>
</dbReference>
<feature type="domain" description="Flagellar basal body rod protein N-terminal" evidence="7">
    <location>
        <begin position="7"/>
        <end position="37"/>
    </location>
</feature>
<feature type="domain" description="Flagellar hook protein FlgE D2" evidence="9">
    <location>
        <begin position="178"/>
        <end position="289"/>
    </location>
</feature>
<comment type="similarity">
    <text evidence="2 5">Belongs to the flagella basal body rod proteins family.</text>
</comment>
<evidence type="ECO:0000256" key="1">
    <source>
        <dbReference type="ARBA" id="ARBA00004117"/>
    </source>
</evidence>
<comment type="function">
    <text evidence="5">A flexible structure which links the flagellar filament to the drive apparatus in the basal body.</text>
</comment>
<dbReference type="RefSeq" id="WP_103718474.1">
    <property type="nucleotide sequence ID" value="NZ_PQFZ01000006.1"/>
</dbReference>
<keyword evidence="11" id="KW-0966">Cell projection</keyword>
<dbReference type="Proteomes" id="UP000236919">
    <property type="component" value="Unassembled WGS sequence"/>
</dbReference>
<evidence type="ECO:0000256" key="4">
    <source>
        <dbReference type="ARBA" id="ARBA00023143"/>
    </source>
</evidence>
<dbReference type="Pfam" id="PF00460">
    <property type="entry name" value="Flg_bb_rod"/>
    <property type="match status" value="1"/>
</dbReference>
<proteinExistence type="inferred from homology"/>
<dbReference type="EMBL" id="PQFZ01000006">
    <property type="protein sequence ID" value="POR51889.1"/>
    <property type="molecule type" value="Genomic_DNA"/>
</dbReference>
<sequence>MSLTGALNSAVSALSAQSAALAMVSQNLANSSTYGYKTTTASFESLIADSSSSAYSAGGVAASGVSNIAAQGSLTASATATNMAIEGNGFFVVGSSVTNGDIYYTRNGEFTIDKTGYLASNGYYLQGWPTDADGNITGSTSSSALKTIDTTSVSSIAAATTSLSLQANLPADAAVGDTFESDVEIFDSLGTAAKTTVTWTKTAENSWTAAFSDVTDSSGSATLATSATSNTISISFNSDGTLASTTPNPPTLSFTGWTTGAADSTITLDMGTANSSSGLSQLSSGDDTLSVSLEYDQDGISYGTLTGIEIGDDGTVYANYDNDQRRAIYKVAVATFSNANGLTSMSSGVYAANSVSGASSMHIAGTAGAGTISGGMLETSTTDTSQEFSNMMAAQQAYSSAAQIMSTVSSMYDTLLSAIR</sequence>
<dbReference type="InterPro" id="IPR053967">
    <property type="entry name" value="LlgE_F_G-like_D1"/>
</dbReference>
<dbReference type="InterPro" id="IPR001444">
    <property type="entry name" value="Flag_bb_rod_N"/>
</dbReference>
<keyword evidence="11" id="KW-0969">Cilium</keyword>
<feature type="domain" description="Flagellar hook protein FlgE/F/G-like D1" evidence="10">
    <location>
        <begin position="84"/>
        <end position="137"/>
    </location>
</feature>
<protein>
    <recommendedName>
        <fullName evidence="3 5">Flagellar hook protein FlgE</fullName>
    </recommendedName>
</protein>
<feature type="signal peptide" evidence="6">
    <location>
        <begin position="1"/>
        <end position="22"/>
    </location>
</feature>
<comment type="caution">
    <text evidence="11">The sequence shown here is derived from an EMBL/GenBank/DDBJ whole genome shotgun (WGS) entry which is preliminary data.</text>
</comment>
<evidence type="ECO:0000256" key="2">
    <source>
        <dbReference type="ARBA" id="ARBA00009677"/>
    </source>
</evidence>
<evidence type="ECO:0000313" key="11">
    <source>
        <dbReference type="EMBL" id="POR51889.1"/>
    </source>
</evidence>
<feature type="domain" description="Flagellar basal-body/hook protein C-terminal" evidence="8">
    <location>
        <begin position="375"/>
        <end position="417"/>
    </location>
</feature>
<dbReference type="GO" id="GO:0009424">
    <property type="term" value="C:bacterial-type flagellum hook"/>
    <property type="evidence" value="ECO:0007669"/>
    <property type="project" value="TreeGrafter"/>
</dbReference>
<dbReference type="GO" id="GO:0071978">
    <property type="term" value="P:bacterial-type flagellum-dependent swarming motility"/>
    <property type="evidence" value="ECO:0007669"/>
    <property type="project" value="TreeGrafter"/>
</dbReference>
<feature type="chain" id="PRO_5015423756" description="Flagellar hook protein FlgE" evidence="6">
    <location>
        <begin position="23"/>
        <end position="420"/>
    </location>
</feature>
<reference evidence="11 12" key="1">
    <citation type="submission" date="2018-01" db="EMBL/GenBank/DDBJ databases">
        <title>Genomic Encyclopedia of Type Strains, Phase III (KMG-III): the genomes of soil and plant-associated and newly described type strains.</title>
        <authorList>
            <person name="Whitman W."/>
        </authorList>
    </citation>
    <scope>NUCLEOTIDE SEQUENCE [LARGE SCALE GENOMIC DNA]</scope>
    <source>
        <strain evidence="11 12">1131</strain>
    </source>
</reference>
<gene>
    <name evidence="11" type="ORF">CYD53_106172</name>
</gene>
<dbReference type="AlphaFoldDB" id="A0A2S4MB95"/>
<dbReference type="Pfam" id="PF06429">
    <property type="entry name" value="Flg_bbr_C"/>
    <property type="match status" value="1"/>
</dbReference>
<comment type="subcellular location">
    <subcellularLocation>
        <location evidence="1 5">Bacterial flagellum basal body</location>
    </subcellularLocation>
</comment>
<dbReference type="PANTHER" id="PTHR30435:SF1">
    <property type="entry name" value="FLAGELLAR HOOK PROTEIN FLGE"/>
    <property type="match status" value="1"/>
</dbReference>
<evidence type="ECO:0000256" key="5">
    <source>
        <dbReference type="RuleBase" id="RU362116"/>
    </source>
</evidence>
<keyword evidence="4 5" id="KW-0975">Bacterial flagellum</keyword>
<evidence type="ECO:0000259" key="8">
    <source>
        <dbReference type="Pfam" id="PF06429"/>
    </source>
</evidence>
<dbReference type="SUPFAM" id="SSF117143">
    <property type="entry name" value="Flagellar hook protein flgE"/>
    <property type="match status" value="1"/>
</dbReference>
<dbReference type="Pfam" id="PF07559">
    <property type="entry name" value="FlgE_D2"/>
    <property type="match status" value="1"/>
</dbReference>
<evidence type="ECO:0000259" key="9">
    <source>
        <dbReference type="Pfam" id="PF07559"/>
    </source>
</evidence>
<dbReference type="InterPro" id="IPR037058">
    <property type="entry name" value="Falgellar_hook_FlgE_sf"/>
</dbReference>
<evidence type="ECO:0000256" key="6">
    <source>
        <dbReference type="SAM" id="SignalP"/>
    </source>
</evidence>
<organism evidence="11 12">
    <name type="scientific">Bosea psychrotolerans</name>
    <dbReference type="NCBI Taxonomy" id="1871628"/>
    <lineage>
        <taxon>Bacteria</taxon>
        <taxon>Pseudomonadati</taxon>
        <taxon>Pseudomonadota</taxon>
        <taxon>Alphaproteobacteria</taxon>
        <taxon>Hyphomicrobiales</taxon>
        <taxon>Boseaceae</taxon>
        <taxon>Bosea</taxon>
    </lineage>
</organism>
<evidence type="ECO:0000259" key="10">
    <source>
        <dbReference type="Pfam" id="PF22692"/>
    </source>
</evidence>
<evidence type="ECO:0000259" key="7">
    <source>
        <dbReference type="Pfam" id="PF00460"/>
    </source>
</evidence>
<dbReference type="InterPro" id="IPR020013">
    <property type="entry name" value="Flagellar_FlgE/F/G"/>
</dbReference>
<dbReference type="GO" id="GO:0005829">
    <property type="term" value="C:cytosol"/>
    <property type="evidence" value="ECO:0007669"/>
    <property type="project" value="TreeGrafter"/>
</dbReference>
<dbReference type="PANTHER" id="PTHR30435">
    <property type="entry name" value="FLAGELLAR PROTEIN"/>
    <property type="match status" value="1"/>
</dbReference>
<dbReference type="InterPro" id="IPR010930">
    <property type="entry name" value="Flg_bb/hook_C_dom"/>
</dbReference>
<dbReference type="NCBIfam" id="TIGR03506">
    <property type="entry name" value="FlgEFG_subfam"/>
    <property type="match status" value="1"/>
</dbReference>
<dbReference type="NCBIfam" id="NF004242">
    <property type="entry name" value="PRK05682.2-1"/>
    <property type="match status" value="1"/>
</dbReference>
<keyword evidence="6" id="KW-0732">Signal</keyword>
<accession>A0A2S4MB95</accession>
<keyword evidence="11" id="KW-0282">Flagellum</keyword>